<dbReference type="InterPro" id="IPR050879">
    <property type="entry name" value="Acyltransferase_3"/>
</dbReference>
<evidence type="ECO:0000313" key="4">
    <source>
        <dbReference type="Proteomes" id="UP000193104"/>
    </source>
</evidence>
<gene>
    <name evidence="3" type="ORF">HA48_02300</name>
</gene>
<sequence length="344" mass="39306">MNEKNNFDIVRFSLAFIVMLVHSAEVTRNADIRFLAHFLNSDFAVKGFFAISGFLIAKSYLRSKSLTSYFIKRAQRILPAYIFVILMCFTIGLCLTTLPLMDFLKNKETLKYLVANFTFLNFIQPSLPGVFTHNPNQPLDGSLWTIKAELTLYVLLPFIVPLLKRSPMKVWGAIFVISCAWFFYFTSIYSGPKADTLAKQFVALSSYFFFGSLLAVHKPAFDRLKEITIVSLVVFLLFKSTDYAFIVEPVAFSSVVILFCTSLCKEIKISQYGDLSYGMYLYHWPIIQVLQHFGVFDTNAWLGVLMVIVLTLVLAYLSWHLLESRFLKRAHHAQPPIVPSVARD</sequence>
<keyword evidence="1" id="KW-1133">Transmembrane helix</keyword>
<feature type="domain" description="Acyltransferase 3" evidence="2">
    <location>
        <begin position="6"/>
        <end position="319"/>
    </location>
</feature>
<feature type="transmembrane region" description="Helical" evidence="1">
    <location>
        <begin position="78"/>
        <end position="101"/>
    </location>
</feature>
<dbReference type="PANTHER" id="PTHR23028:SF53">
    <property type="entry name" value="ACYL_TRANSF_3 DOMAIN-CONTAINING PROTEIN"/>
    <property type="match status" value="1"/>
</dbReference>
<feature type="transmembrane region" description="Helical" evidence="1">
    <location>
        <begin position="197"/>
        <end position="216"/>
    </location>
</feature>
<dbReference type="InterPro" id="IPR002656">
    <property type="entry name" value="Acyl_transf_3_dom"/>
</dbReference>
<dbReference type="RefSeq" id="WP_128599598.1">
    <property type="nucleotide sequence ID" value="NZ_MLFS01000004.1"/>
</dbReference>
<dbReference type="AlphaFoldDB" id="A0A1X1DDJ5"/>
<dbReference type="Proteomes" id="UP000193104">
    <property type="component" value="Unassembled WGS sequence"/>
</dbReference>
<feature type="transmembrane region" description="Helical" evidence="1">
    <location>
        <begin position="39"/>
        <end position="57"/>
    </location>
</feature>
<dbReference type="PANTHER" id="PTHR23028">
    <property type="entry name" value="ACETYLTRANSFERASE"/>
    <property type="match status" value="1"/>
</dbReference>
<keyword evidence="3" id="KW-0012">Acyltransferase</keyword>
<dbReference type="GO" id="GO:0016020">
    <property type="term" value="C:membrane"/>
    <property type="evidence" value="ECO:0007669"/>
    <property type="project" value="TreeGrafter"/>
</dbReference>
<name>A0A1X1DDJ5_9GAMM</name>
<dbReference type="OrthoDB" id="9767863at2"/>
<protein>
    <submittedName>
        <fullName evidence="3">Acyltransferase</fullName>
    </submittedName>
</protein>
<reference evidence="3 4" key="1">
    <citation type="journal article" date="2017" name="Antonie Van Leeuwenhoek">
        <title>Phylogenomic resolution of the bacterial genus Pantoea and its relationship with Erwinia and Tatumella.</title>
        <authorList>
            <person name="Palmer M."/>
            <person name="Steenkamp E.T."/>
            <person name="Coetzee M.P."/>
            <person name="Chan W.Y."/>
            <person name="van Zyl E."/>
            <person name="De Maayer P."/>
            <person name="Coutinho T.A."/>
            <person name="Blom J."/>
            <person name="Smits T.H."/>
            <person name="Duffy B."/>
            <person name="Venter S.N."/>
        </authorList>
    </citation>
    <scope>NUCLEOTIDE SEQUENCE [LARGE SCALE GENOMIC DNA]</scope>
    <source>
        <strain evidence="3 4">LMG 26277</strain>
    </source>
</reference>
<keyword evidence="4" id="KW-1185">Reference proteome</keyword>
<keyword evidence="1" id="KW-0812">Transmembrane</keyword>
<feature type="transmembrane region" description="Helical" evidence="1">
    <location>
        <begin position="144"/>
        <end position="163"/>
    </location>
</feature>
<comment type="caution">
    <text evidence="3">The sequence shown here is derived from an EMBL/GenBank/DDBJ whole genome shotgun (WGS) entry which is preliminary data.</text>
</comment>
<dbReference type="GO" id="GO:0016747">
    <property type="term" value="F:acyltransferase activity, transferring groups other than amino-acyl groups"/>
    <property type="evidence" value="ECO:0007669"/>
    <property type="project" value="InterPro"/>
</dbReference>
<dbReference type="Pfam" id="PF01757">
    <property type="entry name" value="Acyl_transf_3"/>
    <property type="match status" value="1"/>
</dbReference>
<proteinExistence type="predicted"/>
<evidence type="ECO:0000256" key="1">
    <source>
        <dbReference type="SAM" id="Phobius"/>
    </source>
</evidence>
<dbReference type="GO" id="GO:0000271">
    <property type="term" value="P:polysaccharide biosynthetic process"/>
    <property type="evidence" value="ECO:0007669"/>
    <property type="project" value="TreeGrafter"/>
</dbReference>
<dbReference type="EMBL" id="MLFS01000004">
    <property type="protein sequence ID" value="ORM74785.1"/>
    <property type="molecule type" value="Genomic_DNA"/>
</dbReference>
<evidence type="ECO:0000259" key="2">
    <source>
        <dbReference type="Pfam" id="PF01757"/>
    </source>
</evidence>
<keyword evidence="1" id="KW-0472">Membrane</keyword>
<feature type="transmembrane region" description="Helical" evidence="1">
    <location>
        <begin position="300"/>
        <end position="319"/>
    </location>
</feature>
<accession>A0A1X1DDJ5</accession>
<keyword evidence="3" id="KW-0808">Transferase</keyword>
<evidence type="ECO:0000313" key="3">
    <source>
        <dbReference type="EMBL" id="ORM74785.1"/>
    </source>
</evidence>
<feature type="transmembrane region" description="Helical" evidence="1">
    <location>
        <begin position="170"/>
        <end position="191"/>
    </location>
</feature>
<organism evidence="3 4">
    <name type="scientific">Pantoea wallisii</name>
    <dbReference type="NCBI Taxonomy" id="1076551"/>
    <lineage>
        <taxon>Bacteria</taxon>
        <taxon>Pseudomonadati</taxon>
        <taxon>Pseudomonadota</taxon>
        <taxon>Gammaproteobacteria</taxon>
        <taxon>Enterobacterales</taxon>
        <taxon>Erwiniaceae</taxon>
        <taxon>Pantoea</taxon>
    </lineage>
</organism>